<dbReference type="GO" id="GO:0015297">
    <property type="term" value="F:antiporter activity"/>
    <property type="evidence" value="ECO:0007669"/>
    <property type="project" value="InterPro"/>
</dbReference>
<reference evidence="18" key="2">
    <citation type="submission" date="2021-05" db="UniProtKB">
        <authorList>
            <consortium name="EnsemblPlants"/>
        </authorList>
    </citation>
    <scope>IDENTIFICATION</scope>
    <source>
        <strain evidence="18">subsp. malaccensis</strain>
    </source>
</reference>
<keyword evidence="19" id="KW-1185">Reference proteome</keyword>
<feature type="transmembrane region" description="Helical" evidence="13">
    <location>
        <begin position="325"/>
        <end position="344"/>
    </location>
</feature>
<evidence type="ECO:0000313" key="19">
    <source>
        <dbReference type="Proteomes" id="UP000012960"/>
    </source>
</evidence>
<dbReference type="InterPro" id="IPR050794">
    <property type="entry name" value="CPA2_transporter"/>
</dbReference>
<proteinExistence type="inferred from homology"/>
<dbReference type="OrthoDB" id="749367at2759"/>
<feature type="transmembrane region" description="Helical" evidence="13">
    <location>
        <begin position="356"/>
        <end position="376"/>
    </location>
</feature>
<evidence type="ECO:0000256" key="10">
    <source>
        <dbReference type="ARBA" id="ARBA00023136"/>
    </source>
</evidence>
<evidence type="ECO:0000259" key="15">
    <source>
        <dbReference type="Pfam" id="PF23256"/>
    </source>
</evidence>
<dbReference type="Gene3D" id="3.40.50.12370">
    <property type="match status" value="1"/>
</dbReference>
<keyword evidence="6 13" id="KW-0812">Transmembrane</keyword>
<dbReference type="InterPro" id="IPR038770">
    <property type="entry name" value="Na+/solute_symporter_sf"/>
</dbReference>
<dbReference type="Pfam" id="PF23256">
    <property type="entry name" value="CHX17_2nd"/>
    <property type="match status" value="1"/>
</dbReference>
<feature type="transmembrane region" description="Helical" evidence="13">
    <location>
        <begin position="171"/>
        <end position="193"/>
    </location>
</feature>
<dbReference type="Gene3D" id="1.20.1530.20">
    <property type="match status" value="1"/>
</dbReference>
<feature type="transmembrane region" description="Helical" evidence="13">
    <location>
        <begin position="388"/>
        <end position="410"/>
    </location>
</feature>
<dbReference type="InterPro" id="IPR057291">
    <property type="entry name" value="CHX17_2nd"/>
</dbReference>
<dbReference type="GO" id="GO:0012505">
    <property type="term" value="C:endomembrane system"/>
    <property type="evidence" value="ECO:0000318"/>
    <property type="project" value="GO_Central"/>
</dbReference>
<dbReference type="Pfam" id="PF00999">
    <property type="entry name" value="Na_H_Exchanger"/>
    <property type="match status" value="1"/>
</dbReference>
<evidence type="ECO:0000256" key="11">
    <source>
        <dbReference type="ARBA" id="ARBA00038341"/>
    </source>
</evidence>
<dbReference type="PANTHER" id="PTHR32468">
    <property type="entry name" value="CATION/H + ANTIPORTER"/>
    <property type="match status" value="1"/>
</dbReference>
<dbReference type="Pfam" id="PF23259">
    <property type="entry name" value="CHX17_C"/>
    <property type="match status" value="1"/>
</dbReference>
<keyword evidence="4" id="KW-0813">Transport</keyword>
<evidence type="ECO:0000256" key="3">
    <source>
        <dbReference type="ARBA" id="ARBA00004141"/>
    </source>
</evidence>
<evidence type="ECO:0000256" key="13">
    <source>
        <dbReference type="SAM" id="Phobius"/>
    </source>
</evidence>
<dbReference type="GO" id="GO:0006885">
    <property type="term" value="P:regulation of pH"/>
    <property type="evidence" value="ECO:0000318"/>
    <property type="project" value="GO_Central"/>
</dbReference>
<organism evidence="18 19">
    <name type="scientific">Musa acuminata subsp. malaccensis</name>
    <name type="common">Wild banana</name>
    <name type="synonym">Musa malaccensis</name>
    <dbReference type="NCBI Taxonomy" id="214687"/>
    <lineage>
        <taxon>Eukaryota</taxon>
        <taxon>Viridiplantae</taxon>
        <taxon>Streptophyta</taxon>
        <taxon>Embryophyta</taxon>
        <taxon>Tracheophyta</taxon>
        <taxon>Spermatophyta</taxon>
        <taxon>Magnoliopsida</taxon>
        <taxon>Liliopsida</taxon>
        <taxon>Zingiberales</taxon>
        <taxon>Musaceae</taxon>
        <taxon>Musa</taxon>
    </lineage>
</organism>
<comment type="subcellular location">
    <subcellularLocation>
        <location evidence="3">Membrane</location>
        <topology evidence="3">Multi-pass membrane protein</topology>
    </subcellularLocation>
    <subcellularLocation>
        <location evidence="2">Plastid</location>
        <location evidence="2">Chloroplast envelope</location>
    </subcellularLocation>
</comment>
<dbReference type="AlphaFoldDB" id="A0A804IQQ3"/>
<evidence type="ECO:0000259" key="14">
    <source>
        <dbReference type="Pfam" id="PF00999"/>
    </source>
</evidence>
<dbReference type="InterPro" id="IPR006153">
    <property type="entry name" value="Cation/H_exchanger_TM"/>
</dbReference>
<evidence type="ECO:0000256" key="7">
    <source>
        <dbReference type="ARBA" id="ARBA00022958"/>
    </source>
</evidence>
<feature type="domain" description="Cation/H(+) antiporter C-terminal" evidence="16">
    <location>
        <begin position="637"/>
        <end position="778"/>
    </location>
</feature>
<evidence type="ECO:0000256" key="8">
    <source>
        <dbReference type="ARBA" id="ARBA00022989"/>
    </source>
</evidence>
<evidence type="ECO:0000256" key="9">
    <source>
        <dbReference type="ARBA" id="ARBA00023065"/>
    </source>
</evidence>
<feature type="transmembrane region" description="Helical" evidence="13">
    <location>
        <begin position="422"/>
        <end position="444"/>
    </location>
</feature>
<gene>
    <name evidence="17" type="ORF">GSMUA_123360.1</name>
</gene>
<evidence type="ECO:0000256" key="5">
    <source>
        <dbReference type="ARBA" id="ARBA00022538"/>
    </source>
</evidence>
<name>A0A804IQQ3_MUSAM</name>
<evidence type="ECO:0000256" key="1">
    <source>
        <dbReference type="ARBA" id="ARBA00003198"/>
    </source>
</evidence>
<dbReference type="GO" id="GO:0098662">
    <property type="term" value="P:inorganic cation transmembrane transport"/>
    <property type="evidence" value="ECO:0000318"/>
    <property type="project" value="GO_Central"/>
</dbReference>
<evidence type="ECO:0000313" key="17">
    <source>
        <dbReference type="EMBL" id="CAG1842541.1"/>
    </source>
</evidence>
<keyword evidence="7" id="KW-0630">Potassium</keyword>
<dbReference type="GO" id="GO:1902600">
    <property type="term" value="P:proton transmembrane transport"/>
    <property type="evidence" value="ECO:0007669"/>
    <property type="project" value="InterPro"/>
</dbReference>
<feature type="domain" description="Cation/H+ exchanger transmembrane" evidence="14">
    <location>
        <begin position="56"/>
        <end position="439"/>
    </location>
</feature>
<feature type="region of interest" description="Disordered" evidence="12">
    <location>
        <begin position="798"/>
        <end position="821"/>
    </location>
</feature>
<evidence type="ECO:0000256" key="12">
    <source>
        <dbReference type="SAM" id="MobiDB-lite"/>
    </source>
</evidence>
<keyword evidence="8 13" id="KW-1133">Transmembrane helix</keyword>
<dbReference type="GO" id="GO:0006813">
    <property type="term" value="P:potassium ion transport"/>
    <property type="evidence" value="ECO:0007669"/>
    <property type="project" value="UniProtKB-KW"/>
</dbReference>
<dbReference type="Proteomes" id="UP000012960">
    <property type="component" value="Unplaced"/>
</dbReference>
<keyword evidence="10 13" id="KW-0472">Membrane</keyword>
<dbReference type="EMBL" id="HG996469">
    <property type="protein sequence ID" value="CAG1842541.1"/>
    <property type="molecule type" value="Genomic_DNA"/>
</dbReference>
<evidence type="ECO:0000256" key="6">
    <source>
        <dbReference type="ARBA" id="ARBA00022692"/>
    </source>
</evidence>
<keyword evidence="5" id="KW-0633">Potassium transport</keyword>
<feature type="transmembrane region" description="Helical" evidence="13">
    <location>
        <begin position="277"/>
        <end position="296"/>
    </location>
</feature>
<feature type="transmembrane region" description="Helical" evidence="13">
    <location>
        <begin position="105"/>
        <end position="125"/>
    </location>
</feature>
<dbReference type="InterPro" id="IPR057290">
    <property type="entry name" value="CHX17_C"/>
</dbReference>
<dbReference type="GO" id="GO:0016020">
    <property type="term" value="C:membrane"/>
    <property type="evidence" value="ECO:0007669"/>
    <property type="project" value="UniProtKB-SubCell"/>
</dbReference>
<comment type="similarity">
    <text evidence="11">Belongs to the monovalent cation:proton antiporter 2 (CPA2) transporter (TC 2.A.37) family. CHX (TC 2.A.37.4) subfamily.</text>
</comment>
<evidence type="ECO:0000259" key="16">
    <source>
        <dbReference type="Pfam" id="PF23259"/>
    </source>
</evidence>
<reference evidence="17" key="1">
    <citation type="submission" date="2021-03" db="EMBL/GenBank/DDBJ databases">
        <authorList>
            <consortium name="Genoscope - CEA"/>
            <person name="William W."/>
        </authorList>
    </citation>
    <scope>NUCLEOTIDE SEQUENCE</scope>
    <source>
        <strain evidence="17">Doubled-haploid Pahang</strain>
    </source>
</reference>
<sequence>MSIINPSLFNASLGTSPQQVCFDTRAINSRGVFLGDDPLRFSVPLFLLDLSLMFFTASTTHCILGRLSQSRFVSDLLAGILLGPSVIGQNQAFQRTVFPERGIFLVDSLSLISLIFFIFIIGVKTDLSLLQRPGKRAVAIGAAGSVLPFALSICTFLVLRRAFPDDLSEGPLIFFVASRLSLSSFPVIAYALDELRLLNSDLGRVVLSASLFSDVINWGLGSLTSAYTLITAVKTPGTAIGIVASLAGSLLFVLLVARPAMMWSVRRTPAGETLVEWHFLALLMTALLMSLATQAFGFNVTLGPLMLGLAIPGGMPVGQTIMEKLEPLGGGLFLPMYMVLAGYRTRFEEVRSVKEWGVLEMVVVICYVGKLVGSVAMSRYFDMSANDAISVGLMLNIKGIVEISAFNTYAWGDGQIATAEHFSVLTVSMMVITGFTTPLIKLLYKPTMRYVARKRRTVEHARPRSLLRFMACVHKEEHVAPLLDLLEASYACRDSPIALTVLHLTELTGQSAAVLRPHKQSRRSTAPTASDRIINAFSYFEKQQAEPGSISVHPFVAIAPYSTLYNDVCSLALDRKVCFILLPFHKCCDGAQETVNHAFQTLNRNVLAFAPCSVAILVDRSLPAATCAHTNHLLHLVAVYFLGGPDDREALAFASRMANNRSITVTVIRLLPHVANDDKERKHDDAAVERLRESHARNQRVVYMEKVVEDGEGTAAVIREMSDKFDLLIVGRRKGVDSAPTRGLSEWSECPELGIIGDMLAAAEFTEKVSILVVQQQTRFGGKLGGGGDGMAKATAKATARGNVVDPKKPEGVRSGVAGHR</sequence>
<dbReference type="EnsemblPlants" id="Ma04_t17250.1">
    <property type="protein sequence ID" value="Ma04_p17250.1"/>
    <property type="gene ID" value="Ma04_g17250"/>
</dbReference>
<feature type="transmembrane region" description="Helical" evidence="13">
    <location>
        <begin position="236"/>
        <end position="257"/>
    </location>
</feature>
<feature type="transmembrane region" description="Helical" evidence="13">
    <location>
        <begin position="137"/>
        <end position="159"/>
    </location>
</feature>
<accession>A0A804IQQ3</accession>
<comment type="function">
    <text evidence="1">May function as sodium-coupled metabolite transporter across the chloroplast envelope.</text>
</comment>
<evidence type="ECO:0000256" key="2">
    <source>
        <dbReference type="ARBA" id="ARBA00004119"/>
    </source>
</evidence>
<feature type="transmembrane region" description="Helical" evidence="13">
    <location>
        <begin position="41"/>
        <end position="64"/>
    </location>
</feature>
<evidence type="ECO:0000256" key="4">
    <source>
        <dbReference type="ARBA" id="ARBA00022448"/>
    </source>
</evidence>
<keyword evidence="9" id="KW-0406">Ion transport</keyword>
<evidence type="ECO:0000313" key="18">
    <source>
        <dbReference type="EnsemblPlants" id="Ma04_p17250.1"/>
    </source>
</evidence>
<dbReference type="GO" id="GO:0009941">
    <property type="term" value="C:chloroplast envelope"/>
    <property type="evidence" value="ECO:0007669"/>
    <property type="project" value="UniProtKB-SubCell"/>
</dbReference>
<protein>
    <submittedName>
        <fullName evidence="17">(wild Malaysian banana) hypothetical protein</fullName>
    </submittedName>
</protein>
<dbReference type="Gramene" id="Ma04_t17250.1">
    <property type="protein sequence ID" value="Ma04_p17250.1"/>
    <property type="gene ID" value="Ma04_g17250"/>
</dbReference>
<dbReference type="OMA" id="FASRMAN"/>
<dbReference type="PANTHER" id="PTHR32468:SF30">
    <property type="entry name" value="OS12G0109150 PROTEIN"/>
    <property type="match status" value="1"/>
</dbReference>
<feature type="domain" description="Cation/H(+) antiporter central" evidence="15">
    <location>
        <begin position="499"/>
        <end position="623"/>
    </location>
</feature>